<proteinExistence type="predicted"/>
<dbReference type="Pfam" id="PF18941">
    <property type="entry name" value="DUF5688"/>
    <property type="match status" value="1"/>
</dbReference>
<dbReference type="EMBL" id="WWVQ01000060">
    <property type="protein sequence ID" value="MZL34932.1"/>
    <property type="molecule type" value="Genomic_DNA"/>
</dbReference>
<comment type="caution">
    <text evidence="1">The sequence shown here is derived from an EMBL/GenBank/DDBJ whole genome shotgun (WGS) entry which is preliminary data.</text>
</comment>
<reference evidence="1 2" key="1">
    <citation type="journal article" date="2019" name="Nat. Med.">
        <title>A library of human gut bacterial isolates paired with longitudinal multiomics data enables mechanistic microbiome research.</title>
        <authorList>
            <person name="Poyet M."/>
            <person name="Groussin M."/>
            <person name="Gibbons S.M."/>
            <person name="Avila-Pacheco J."/>
            <person name="Jiang X."/>
            <person name="Kearney S.M."/>
            <person name="Perrotta A.R."/>
            <person name="Berdy B."/>
            <person name="Zhao S."/>
            <person name="Lieberman T.D."/>
            <person name="Swanson P.K."/>
            <person name="Smith M."/>
            <person name="Roesemann S."/>
            <person name="Alexander J.E."/>
            <person name="Rich S.A."/>
            <person name="Livny J."/>
            <person name="Vlamakis H."/>
            <person name="Clish C."/>
            <person name="Bullock K."/>
            <person name="Deik A."/>
            <person name="Scott J."/>
            <person name="Pierce K.A."/>
            <person name="Xavier R.J."/>
            <person name="Alm E.J."/>
        </authorList>
    </citation>
    <scope>NUCLEOTIDE SEQUENCE [LARGE SCALE GENOMIC DNA]</scope>
    <source>
        <strain evidence="1 2">BIOML-A1</strain>
    </source>
</reference>
<accession>A0A6L8T7L0</accession>
<dbReference type="Proteomes" id="UP000477285">
    <property type="component" value="Unassembled WGS sequence"/>
</dbReference>
<name>A0A6L8T7L0_9FIRM</name>
<evidence type="ECO:0000313" key="2">
    <source>
        <dbReference type="Proteomes" id="UP000477285"/>
    </source>
</evidence>
<organism evidence="1 2">
    <name type="scientific">Blautia wexlerae</name>
    <dbReference type="NCBI Taxonomy" id="418240"/>
    <lineage>
        <taxon>Bacteria</taxon>
        <taxon>Bacillati</taxon>
        <taxon>Bacillota</taxon>
        <taxon>Clostridia</taxon>
        <taxon>Lachnospirales</taxon>
        <taxon>Lachnospiraceae</taxon>
        <taxon>Blautia</taxon>
    </lineage>
</organism>
<gene>
    <name evidence="1" type="ORF">GT728_17510</name>
</gene>
<sequence>MGCKTEIIEVPDNSESTRLLVKKGEKNVGGKTVMAIELDSLYEGFMKYHPLLQEIVNFIHNTFEENKIVAPEYKHWTESWDEVKDRLYFSVHNRNDPSIQGAVWKEVDDLVLVARVYVESSSSGILSLIVKKDLLEKWNVSEEEVIQTAKKNAPKLFPVKINSADGFMKEAARNFGGNPKEISELSADCPPMIIVTTEKGAHGAAALFYDHVLETLSEMIGDTFFIIPSSINEFFILPKEYISFADDISRIIEETNHDLNAISAKEVLSNHGYIFRDGKFSSCV</sequence>
<dbReference type="InterPro" id="IPR043743">
    <property type="entry name" value="DUF5688"/>
</dbReference>
<protein>
    <submittedName>
        <fullName evidence="1">Uncharacterized protein</fullName>
    </submittedName>
</protein>
<dbReference type="AlphaFoldDB" id="A0A6L8T7L0"/>
<evidence type="ECO:0000313" key="1">
    <source>
        <dbReference type="EMBL" id="MZL34932.1"/>
    </source>
</evidence>
<dbReference type="RefSeq" id="WP_161234200.1">
    <property type="nucleotide sequence ID" value="NZ_WWVJ01000092.1"/>
</dbReference>